<dbReference type="InterPro" id="IPR000182">
    <property type="entry name" value="GNAT_dom"/>
</dbReference>
<keyword evidence="4" id="KW-1185">Reference proteome</keyword>
<dbReference type="EMBL" id="CP051139">
    <property type="protein sequence ID" value="QIW95381.1"/>
    <property type="molecule type" value="Genomic_DNA"/>
</dbReference>
<name>A0A6H0XKW2_9PEZI</name>
<dbReference type="OrthoDB" id="41532at2759"/>
<protein>
    <recommendedName>
        <fullName evidence="2">N-acetyltransferase domain-containing protein</fullName>
    </recommendedName>
</protein>
<organism evidence="3 4">
    <name type="scientific">Peltaster fructicola</name>
    <dbReference type="NCBI Taxonomy" id="286661"/>
    <lineage>
        <taxon>Eukaryota</taxon>
        <taxon>Fungi</taxon>
        <taxon>Dikarya</taxon>
        <taxon>Ascomycota</taxon>
        <taxon>Pezizomycotina</taxon>
        <taxon>Dothideomycetes</taxon>
        <taxon>Dothideomycetes incertae sedis</taxon>
        <taxon>Peltaster</taxon>
    </lineage>
</organism>
<sequence>MAVIRERTEADLDGCATVLKAVHKASGYPVRGVADPVGFISNPNIIQAWVAEHAGRIVGHVGVANPDPNASDVKLWKDGGNQDDIAALERLFVDPEAQGLGIAKQLISTAVAYAASRSLRLVLYNLEKDTIARRMYEKLGWTFYGNFQFRWAEDSQMKAYCFVSPALS</sequence>
<dbReference type="InterPro" id="IPR016181">
    <property type="entry name" value="Acyl_CoA_acyltransferase"/>
</dbReference>
<gene>
    <name evidence="3" type="ORF">AMS68_000899</name>
</gene>
<dbReference type="AlphaFoldDB" id="A0A6H0XKW2"/>
<accession>A0A6H0XKW2</accession>
<dbReference type="SUPFAM" id="SSF55729">
    <property type="entry name" value="Acyl-CoA N-acyltransferases (Nat)"/>
    <property type="match status" value="1"/>
</dbReference>
<proteinExistence type="predicted"/>
<dbReference type="Gene3D" id="3.40.630.30">
    <property type="match status" value="1"/>
</dbReference>
<dbReference type="PANTHER" id="PTHR13947:SF37">
    <property type="entry name" value="LD18367P"/>
    <property type="match status" value="1"/>
</dbReference>
<dbReference type="InterPro" id="IPR050769">
    <property type="entry name" value="NAT_camello-type"/>
</dbReference>
<dbReference type="PANTHER" id="PTHR13947">
    <property type="entry name" value="GNAT FAMILY N-ACETYLTRANSFERASE"/>
    <property type="match status" value="1"/>
</dbReference>
<dbReference type="Proteomes" id="UP000503462">
    <property type="component" value="Chromosome 1"/>
</dbReference>
<dbReference type="PROSITE" id="PS51186">
    <property type="entry name" value="GNAT"/>
    <property type="match status" value="1"/>
</dbReference>
<evidence type="ECO:0000256" key="1">
    <source>
        <dbReference type="ARBA" id="ARBA00022679"/>
    </source>
</evidence>
<reference evidence="3 4" key="1">
    <citation type="journal article" date="2016" name="Sci. Rep.">
        <title>Peltaster fructicola genome reveals evolution from an invasive phytopathogen to an ectophytic parasite.</title>
        <authorList>
            <person name="Xu C."/>
            <person name="Chen H."/>
            <person name="Gleason M.L."/>
            <person name="Xu J.R."/>
            <person name="Liu H."/>
            <person name="Zhang R."/>
            <person name="Sun G."/>
        </authorList>
    </citation>
    <scope>NUCLEOTIDE SEQUENCE [LARGE SCALE GENOMIC DNA]</scope>
    <source>
        <strain evidence="3 4">LNHT1506</strain>
    </source>
</reference>
<dbReference type="CDD" id="cd04301">
    <property type="entry name" value="NAT_SF"/>
    <property type="match status" value="1"/>
</dbReference>
<evidence type="ECO:0000313" key="4">
    <source>
        <dbReference type="Proteomes" id="UP000503462"/>
    </source>
</evidence>
<dbReference type="Pfam" id="PF00583">
    <property type="entry name" value="Acetyltransf_1"/>
    <property type="match status" value="1"/>
</dbReference>
<keyword evidence="1" id="KW-0808">Transferase</keyword>
<evidence type="ECO:0000259" key="2">
    <source>
        <dbReference type="PROSITE" id="PS51186"/>
    </source>
</evidence>
<dbReference type="GO" id="GO:0008080">
    <property type="term" value="F:N-acetyltransferase activity"/>
    <property type="evidence" value="ECO:0007669"/>
    <property type="project" value="InterPro"/>
</dbReference>
<evidence type="ECO:0000313" key="3">
    <source>
        <dbReference type="EMBL" id="QIW95381.1"/>
    </source>
</evidence>
<feature type="domain" description="N-acetyltransferase" evidence="2">
    <location>
        <begin position="2"/>
        <end position="167"/>
    </location>
</feature>